<gene>
    <name evidence="8" type="ORF">ANANG_G00190600</name>
</gene>
<proteinExistence type="predicted"/>
<dbReference type="GO" id="GO:0061630">
    <property type="term" value="F:ubiquitin protein ligase activity"/>
    <property type="evidence" value="ECO:0007669"/>
    <property type="project" value="TreeGrafter"/>
</dbReference>
<comment type="caution">
    <text evidence="8">The sequence shown here is derived from an EMBL/GenBank/DDBJ whole genome shotgun (WGS) entry which is preliminary data.</text>
</comment>
<dbReference type="InterPro" id="IPR037962">
    <property type="entry name" value="Neuralized"/>
</dbReference>
<keyword evidence="9" id="KW-1185">Reference proteome</keyword>
<dbReference type="GO" id="GO:0070086">
    <property type="term" value="P:ubiquitin-dependent endocytosis"/>
    <property type="evidence" value="ECO:0007669"/>
    <property type="project" value="TreeGrafter"/>
</dbReference>
<dbReference type="SUPFAM" id="SSF57850">
    <property type="entry name" value="RING/U-box"/>
    <property type="match status" value="1"/>
</dbReference>
<evidence type="ECO:0000259" key="7">
    <source>
        <dbReference type="PROSITE" id="PS51065"/>
    </source>
</evidence>
<reference evidence="8" key="1">
    <citation type="submission" date="2021-01" db="EMBL/GenBank/DDBJ databases">
        <title>A chromosome-scale assembly of European eel, Anguilla anguilla.</title>
        <authorList>
            <person name="Henkel C."/>
            <person name="Jong-Raadsen S.A."/>
            <person name="Dufour S."/>
            <person name="Weltzien F.-A."/>
            <person name="Palstra A.P."/>
            <person name="Pelster B."/>
            <person name="Spaink H.P."/>
            <person name="Van Den Thillart G.E."/>
            <person name="Jansen H."/>
            <person name="Zahm M."/>
            <person name="Klopp C."/>
            <person name="Cedric C."/>
            <person name="Louis A."/>
            <person name="Berthelot C."/>
            <person name="Parey E."/>
            <person name="Roest Crollius H."/>
            <person name="Montfort J."/>
            <person name="Robinson-Rechavi M."/>
            <person name="Bucao C."/>
            <person name="Bouchez O."/>
            <person name="Gislard M."/>
            <person name="Lluch J."/>
            <person name="Milhes M."/>
            <person name="Lampietro C."/>
            <person name="Lopez Roques C."/>
            <person name="Donnadieu C."/>
            <person name="Braasch I."/>
            <person name="Desvignes T."/>
            <person name="Postlethwait J."/>
            <person name="Bobe J."/>
            <person name="Guiguen Y."/>
            <person name="Dirks R."/>
        </authorList>
    </citation>
    <scope>NUCLEOTIDE SEQUENCE</scope>
    <source>
        <strain evidence="8">Tag_6206</strain>
        <tissue evidence="8">Liver</tissue>
    </source>
</reference>
<sequence length="306" mass="34213">MHPLRGVYRNSSFKVVKQMGFNGADLPRKCGLFCLGPLAFHTGAVGDRITLTCGARCAERAWDTFRNGVVFSNRPVRVREKVRLRVDRSTSHWTGALRVGFTTIQPAHGPPADMAIPNLTKQPGYWAVPLPEDCAWPGSELQFWVNPKGRLMYRGQDGQKYQLLVGLDISRPLWAMIDLYGQTCTVALLGSEKKCLFGTKKSCPTFALPPPSHGDCWSCKKSPPSPELFENNHSRCPSIIDNQRTEDFDTLEDCVVCMSREACVILRCGHQCLCMSCANRVVTDFGTCPLCRQPITQRRIKSMQIT</sequence>
<evidence type="ECO:0000313" key="9">
    <source>
        <dbReference type="Proteomes" id="UP001044222"/>
    </source>
</evidence>
<evidence type="ECO:0000256" key="2">
    <source>
        <dbReference type="ARBA" id="ARBA00022737"/>
    </source>
</evidence>
<evidence type="ECO:0008006" key="10">
    <source>
        <dbReference type="Google" id="ProtNLM"/>
    </source>
</evidence>
<dbReference type="Gene3D" id="2.60.120.920">
    <property type="match status" value="1"/>
</dbReference>
<evidence type="ECO:0000256" key="1">
    <source>
        <dbReference type="ARBA" id="ARBA00022723"/>
    </source>
</evidence>
<feature type="domain" description="NHR" evidence="7">
    <location>
        <begin position="37"/>
        <end position="191"/>
    </location>
</feature>
<dbReference type="PANTHER" id="PTHR12429:SF36">
    <property type="entry name" value="E3 UBIQUITIN-PROTEIN LIGASE NEURL3"/>
    <property type="match status" value="1"/>
</dbReference>
<dbReference type="EMBL" id="JAFIRN010000010">
    <property type="protein sequence ID" value="KAG5840613.1"/>
    <property type="molecule type" value="Genomic_DNA"/>
</dbReference>
<dbReference type="SMART" id="SM00588">
    <property type="entry name" value="NEUZ"/>
    <property type="match status" value="1"/>
</dbReference>
<evidence type="ECO:0000256" key="4">
    <source>
        <dbReference type="ARBA" id="ARBA00022833"/>
    </source>
</evidence>
<keyword evidence="2" id="KW-0677">Repeat</keyword>
<evidence type="ECO:0000256" key="5">
    <source>
        <dbReference type="PROSITE-ProRule" id="PRU00175"/>
    </source>
</evidence>
<dbReference type="InterPro" id="IPR043136">
    <property type="entry name" value="B30.2/SPRY_sf"/>
</dbReference>
<evidence type="ECO:0000259" key="6">
    <source>
        <dbReference type="PROSITE" id="PS50089"/>
    </source>
</evidence>
<feature type="domain" description="RING-type" evidence="6">
    <location>
        <begin position="254"/>
        <end position="292"/>
    </location>
</feature>
<dbReference type="AlphaFoldDB" id="A0A9D3RRU2"/>
<dbReference type="Gene3D" id="3.30.40.10">
    <property type="entry name" value="Zinc/RING finger domain, C3HC4 (zinc finger)"/>
    <property type="match status" value="1"/>
</dbReference>
<dbReference type="PROSITE" id="PS51065">
    <property type="entry name" value="NHR"/>
    <property type="match status" value="1"/>
</dbReference>
<dbReference type="InterPro" id="IPR001841">
    <property type="entry name" value="Znf_RING"/>
</dbReference>
<organism evidence="8 9">
    <name type="scientific">Anguilla anguilla</name>
    <name type="common">European freshwater eel</name>
    <name type="synonym">Muraena anguilla</name>
    <dbReference type="NCBI Taxonomy" id="7936"/>
    <lineage>
        <taxon>Eukaryota</taxon>
        <taxon>Metazoa</taxon>
        <taxon>Chordata</taxon>
        <taxon>Craniata</taxon>
        <taxon>Vertebrata</taxon>
        <taxon>Euteleostomi</taxon>
        <taxon>Actinopterygii</taxon>
        <taxon>Neopterygii</taxon>
        <taxon>Teleostei</taxon>
        <taxon>Anguilliformes</taxon>
        <taxon>Anguillidae</taxon>
        <taxon>Anguilla</taxon>
    </lineage>
</organism>
<dbReference type="GO" id="GO:0008270">
    <property type="term" value="F:zinc ion binding"/>
    <property type="evidence" value="ECO:0007669"/>
    <property type="project" value="UniProtKB-KW"/>
</dbReference>
<dbReference type="FunFam" id="2.60.120.920:FF:000005">
    <property type="entry name" value="Putative E3 ubiquitin-protein ligase NEURL1B"/>
    <property type="match status" value="1"/>
</dbReference>
<name>A0A9D3RRU2_ANGAN</name>
<evidence type="ECO:0000256" key="3">
    <source>
        <dbReference type="ARBA" id="ARBA00022771"/>
    </source>
</evidence>
<dbReference type="InterPro" id="IPR006573">
    <property type="entry name" value="NHR_dom"/>
</dbReference>
<dbReference type="Pfam" id="PF13920">
    <property type="entry name" value="zf-C3HC4_3"/>
    <property type="match status" value="1"/>
</dbReference>
<dbReference type="InterPro" id="IPR013083">
    <property type="entry name" value="Znf_RING/FYVE/PHD"/>
</dbReference>
<keyword evidence="4" id="KW-0862">Zinc</keyword>
<keyword evidence="3 5" id="KW-0863">Zinc-finger</keyword>
<keyword evidence="1" id="KW-0479">Metal-binding</keyword>
<dbReference type="PROSITE" id="PS50089">
    <property type="entry name" value="ZF_RING_2"/>
    <property type="match status" value="1"/>
</dbReference>
<evidence type="ECO:0000313" key="8">
    <source>
        <dbReference type="EMBL" id="KAG5840613.1"/>
    </source>
</evidence>
<dbReference type="GO" id="GO:0005769">
    <property type="term" value="C:early endosome"/>
    <property type="evidence" value="ECO:0007669"/>
    <property type="project" value="TreeGrafter"/>
</dbReference>
<accession>A0A9D3RRU2</accession>
<dbReference type="Proteomes" id="UP001044222">
    <property type="component" value="Chromosome 10"/>
</dbReference>
<dbReference type="PANTHER" id="PTHR12429">
    <property type="entry name" value="NEURALIZED"/>
    <property type="match status" value="1"/>
</dbReference>
<protein>
    <recommendedName>
        <fullName evidence="10">RING-type domain-containing protein</fullName>
    </recommendedName>
</protein>
<dbReference type="Pfam" id="PF07177">
    <property type="entry name" value="Neuralized"/>
    <property type="match status" value="1"/>
</dbReference>